<dbReference type="InterPro" id="IPR039426">
    <property type="entry name" value="TonB-dep_rcpt-like"/>
</dbReference>
<dbReference type="Gene3D" id="2.170.130.10">
    <property type="entry name" value="TonB-dependent receptor, plug domain"/>
    <property type="match status" value="1"/>
</dbReference>
<dbReference type="RefSeq" id="WP_090659661.1">
    <property type="nucleotide sequence ID" value="NZ_FOXQ01000008.1"/>
</dbReference>
<dbReference type="GO" id="GO:0009279">
    <property type="term" value="C:cell outer membrane"/>
    <property type="evidence" value="ECO:0007669"/>
    <property type="project" value="UniProtKB-SubCell"/>
</dbReference>
<dbReference type="SMART" id="SM00965">
    <property type="entry name" value="STN"/>
    <property type="match status" value="1"/>
</dbReference>
<dbReference type="InterPro" id="IPR036942">
    <property type="entry name" value="Beta-barrel_TonB_sf"/>
</dbReference>
<dbReference type="AlphaFoldDB" id="A0A1I5XGQ6"/>
<keyword evidence="11" id="KW-1185">Reference proteome</keyword>
<gene>
    <name evidence="10" type="ORF">SAMN05444277_108171</name>
</gene>
<dbReference type="InterPro" id="IPR011662">
    <property type="entry name" value="Secretin/TonB_short_N"/>
</dbReference>
<dbReference type="EMBL" id="FOXQ01000008">
    <property type="protein sequence ID" value="SFQ31016.1"/>
    <property type="molecule type" value="Genomic_DNA"/>
</dbReference>
<protein>
    <submittedName>
        <fullName evidence="10">TonB-linked outer membrane protein, SusC/RagA family</fullName>
    </submittedName>
</protein>
<dbReference type="Gene3D" id="3.55.50.30">
    <property type="match status" value="1"/>
</dbReference>
<feature type="domain" description="Secretin/TonB short N-terminal" evidence="9">
    <location>
        <begin position="69"/>
        <end position="120"/>
    </location>
</feature>
<feature type="signal peptide" evidence="8">
    <location>
        <begin position="1"/>
        <end position="36"/>
    </location>
</feature>
<proteinExistence type="inferred from homology"/>
<accession>A0A1I5XGQ6</accession>
<keyword evidence="4 7" id="KW-0812">Transmembrane</keyword>
<evidence type="ECO:0000259" key="9">
    <source>
        <dbReference type="SMART" id="SM00965"/>
    </source>
</evidence>
<evidence type="ECO:0000313" key="11">
    <source>
        <dbReference type="Proteomes" id="UP000199031"/>
    </source>
</evidence>
<organism evidence="10 11">
    <name type="scientific">Parafilimonas terrae</name>
    <dbReference type="NCBI Taxonomy" id="1465490"/>
    <lineage>
        <taxon>Bacteria</taxon>
        <taxon>Pseudomonadati</taxon>
        <taxon>Bacteroidota</taxon>
        <taxon>Chitinophagia</taxon>
        <taxon>Chitinophagales</taxon>
        <taxon>Chitinophagaceae</taxon>
        <taxon>Parafilimonas</taxon>
    </lineage>
</organism>
<dbReference type="SUPFAM" id="SSF49464">
    <property type="entry name" value="Carboxypeptidase regulatory domain-like"/>
    <property type="match status" value="1"/>
</dbReference>
<dbReference type="Proteomes" id="UP000199031">
    <property type="component" value="Unassembled WGS sequence"/>
</dbReference>
<evidence type="ECO:0000256" key="6">
    <source>
        <dbReference type="ARBA" id="ARBA00023237"/>
    </source>
</evidence>
<name>A0A1I5XGQ6_9BACT</name>
<keyword evidence="2 7" id="KW-0813">Transport</keyword>
<evidence type="ECO:0000256" key="8">
    <source>
        <dbReference type="SAM" id="SignalP"/>
    </source>
</evidence>
<dbReference type="InterPro" id="IPR037066">
    <property type="entry name" value="Plug_dom_sf"/>
</dbReference>
<dbReference type="Gene3D" id="2.40.170.20">
    <property type="entry name" value="TonB-dependent receptor, beta-barrel domain"/>
    <property type="match status" value="1"/>
</dbReference>
<dbReference type="NCBIfam" id="TIGR04056">
    <property type="entry name" value="OMP_RagA_SusC"/>
    <property type="match status" value="1"/>
</dbReference>
<sequence length="1190" mass="133424">MNKQTLPGSRVGAVLCPAGRTFLILLLMAVFAGAQAQANQSLHTDSVTISLTNASLENAFTQIKKQTSYRFIYDNALLEKARPVTINSRKEPLDNILNMLFKSQPFNYRVMDATIIITPGEAQQTAKAGKQQMNTGDTIITGMVVADSSLLPLVNATVNIKGTSTVTTTDESGMFSLAIPVAESVGIVINYVGYIPQAITITKDTQFPLTIKLKEKPHALNEVTIVSTGYQDIPRERIVGAVSTVDNKTFNQQTGTNVLQRLNNVTSGLLFNINKQDAQGKPNTISVRGLSTINGPVAPLIVLDNFIYEGDINNINPNDVENVTILKDAAATSIWGARAGNGVIVITTKKGSFNKKLSVDFNTDVILTQKPDLYYLSQISSADYIDVEQYIFNKGYFDNDINNIYQRPALTPAVEIFLKRREGLISATDSAAQIDELKKIDSRDQYDKYFYQTAVTQQYNLQVSGGSNDVAWIIAGNFDKSKGSLKATFDKVNLRFSNTYHPFKNFQVALGAYFTNSKSVSGIQTDFWINGRSVPYLKFADKNGNGIAIDRYRKDYIDTAGGGYLLDWNYYPLDDYKHDITTIRQQEIIGNISLQYQFLHDFQISANYQYQKQTTASERLADIQSFYTRDLINTFSQLDYSSGNINYIIPKGGIRTNYVTNLSSQNLRGQINYNHNWKNHSITAIAGSEIRGSVMDGDMLSVYGYTKDPLFQGQVDYRNYYPTFISGGYQNIPNATYTSPTNTYRFASFFGNASYIFKQRYILYGSLRKDASNVFGLSTNDKWNPLWSAGAGWNIYKESFYSLQWLSYLKLRVSYGYSGNVDVTKTPLPISSSGYTDLYSNLPIEIINNPNNPELKWEKSGQTNFGIDFSFKQNILTGSIDYYIKKGKDLYGTTTFDYTVFPRTLSVEKNVANMKGNGLEIILNSKNIDKGLKWNSQLLFNYSSSKTTRYYAPEATSLARLVSTGKSITPVINYPLYSIAAYKWGGLDNEGNPQGYLNGKLSTDYNSIVSQTGVKPGDSSSITYIGPSNPVIFGSLINEFNWKGLFISFNISYGFKYYFQKSTFTSDALINRGFATADFEKRWLNPGDEVKTNVPALVYTDYPQFNSRDVFYSYSSVNVLKADNIRLRYIDVGYVLHDKKNQLPVKQLQIYLNAANLCILWRANKEHLDPDYPYSLPLQKTLTVGLRASF</sequence>
<dbReference type="STRING" id="1465490.SAMN05444277_108171"/>
<evidence type="ECO:0000256" key="2">
    <source>
        <dbReference type="ARBA" id="ARBA00022448"/>
    </source>
</evidence>
<dbReference type="SUPFAM" id="SSF56935">
    <property type="entry name" value="Porins"/>
    <property type="match status" value="1"/>
</dbReference>
<evidence type="ECO:0000256" key="1">
    <source>
        <dbReference type="ARBA" id="ARBA00004571"/>
    </source>
</evidence>
<evidence type="ECO:0000256" key="7">
    <source>
        <dbReference type="PROSITE-ProRule" id="PRU01360"/>
    </source>
</evidence>
<dbReference type="InterPro" id="IPR023997">
    <property type="entry name" value="TonB-dep_OMP_SusC/RagA_CS"/>
</dbReference>
<dbReference type="Pfam" id="PF07715">
    <property type="entry name" value="Plug"/>
    <property type="match status" value="1"/>
</dbReference>
<comment type="similarity">
    <text evidence="7">Belongs to the TonB-dependent receptor family.</text>
</comment>
<dbReference type="InterPro" id="IPR008969">
    <property type="entry name" value="CarboxyPept-like_regulatory"/>
</dbReference>
<dbReference type="InterPro" id="IPR023996">
    <property type="entry name" value="TonB-dep_OMP_SusC/RagA"/>
</dbReference>
<keyword evidence="8" id="KW-0732">Signal</keyword>
<keyword evidence="5 7" id="KW-0472">Membrane</keyword>
<evidence type="ECO:0000256" key="5">
    <source>
        <dbReference type="ARBA" id="ARBA00023136"/>
    </source>
</evidence>
<feature type="chain" id="PRO_5011521961" evidence="8">
    <location>
        <begin position="37"/>
        <end position="1190"/>
    </location>
</feature>
<evidence type="ECO:0000256" key="3">
    <source>
        <dbReference type="ARBA" id="ARBA00022452"/>
    </source>
</evidence>
<dbReference type="InterPro" id="IPR012910">
    <property type="entry name" value="Plug_dom"/>
</dbReference>
<dbReference type="Pfam" id="PF13715">
    <property type="entry name" value="CarbopepD_reg_2"/>
    <property type="match status" value="1"/>
</dbReference>
<dbReference type="NCBIfam" id="TIGR04057">
    <property type="entry name" value="SusC_RagA_signa"/>
    <property type="match status" value="1"/>
</dbReference>
<evidence type="ECO:0000256" key="4">
    <source>
        <dbReference type="ARBA" id="ARBA00022692"/>
    </source>
</evidence>
<comment type="subcellular location">
    <subcellularLocation>
        <location evidence="1 7">Cell outer membrane</location>
        <topology evidence="1 7">Multi-pass membrane protein</topology>
    </subcellularLocation>
</comment>
<dbReference type="OrthoDB" id="9768177at2"/>
<dbReference type="Gene3D" id="2.60.40.1120">
    <property type="entry name" value="Carboxypeptidase-like, regulatory domain"/>
    <property type="match status" value="1"/>
</dbReference>
<dbReference type="PROSITE" id="PS52016">
    <property type="entry name" value="TONB_DEPENDENT_REC_3"/>
    <property type="match status" value="1"/>
</dbReference>
<keyword evidence="3 7" id="KW-1134">Transmembrane beta strand</keyword>
<reference evidence="10 11" key="1">
    <citation type="submission" date="2016-10" db="EMBL/GenBank/DDBJ databases">
        <authorList>
            <person name="de Groot N.N."/>
        </authorList>
    </citation>
    <scope>NUCLEOTIDE SEQUENCE [LARGE SCALE GENOMIC DNA]</scope>
    <source>
        <strain evidence="10 11">DSM 28286</strain>
    </source>
</reference>
<evidence type="ECO:0000313" key="10">
    <source>
        <dbReference type="EMBL" id="SFQ31016.1"/>
    </source>
</evidence>
<keyword evidence="6 7" id="KW-0998">Cell outer membrane</keyword>